<dbReference type="RefSeq" id="WP_195220696.1">
    <property type="nucleotide sequence ID" value="NZ_JADMWL010000004.1"/>
</dbReference>
<gene>
    <name evidence="2" type="ORF">PNW00_03855</name>
</gene>
<evidence type="ECO:0000313" key="2">
    <source>
        <dbReference type="EMBL" id="MDB8749578.1"/>
    </source>
</evidence>
<name>A0AAW6EDR4_9FIRM</name>
<evidence type="ECO:0000313" key="3">
    <source>
        <dbReference type="Proteomes" id="UP001213042"/>
    </source>
</evidence>
<dbReference type="EMBL" id="JAQMLU010000004">
    <property type="protein sequence ID" value="MDB8749578.1"/>
    <property type="molecule type" value="Genomic_DNA"/>
</dbReference>
<accession>A0AAW6EDR4</accession>
<evidence type="ECO:0000256" key="1">
    <source>
        <dbReference type="SAM" id="Phobius"/>
    </source>
</evidence>
<reference evidence="2" key="1">
    <citation type="submission" date="2023-01" db="EMBL/GenBank/DDBJ databases">
        <title>Human gut microbiome strain richness.</title>
        <authorList>
            <person name="Chen-Liaw A."/>
        </authorList>
    </citation>
    <scope>NUCLEOTIDE SEQUENCE</scope>
    <source>
        <strain evidence="2">D43st1_D9_D43t1_170807</strain>
    </source>
</reference>
<dbReference type="AlphaFoldDB" id="A0AAW6EDR4"/>
<keyword evidence="1" id="KW-0812">Transmembrane</keyword>
<keyword evidence="1" id="KW-1133">Transmembrane helix</keyword>
<dbReference type="Proteomes" id="UP001213042">
    <property type="component" value="Unassembled WGS sequence"/>
</dbReference>
<proteinExistence type="predicted"/>
<feature type="transmembrane region" description="Helical" evidence="1">
    <location>
        <begin position="96"/>
        <end position="114"/>
    </location>
</feature>
<organism evidence="2 3">
    <name type="scientific">Ruminococcus bicirculans</name>
    <name type="common">ex Wegman et al. 2014</name>
    <dbReference type="NCBI Taxonomy" id="1160721"/>
    <lineage>
        <taxon>Bacteria</taxon>
        <taxon>Bacillati</taxon>
        <taxon>Bacillota</taxon>
        <taxon>Clostridia</taxon>
        <taxon>Eubacteriales</taxon>
        <taxon>Oscillospiraceae</taxon>
        <taxon>Ruminococcus</taxon>
    </lineage>
</organism>
<keyword evidence="1" id="KW-0472">Membrane</keyword>
<comment type="caution">
    <text evidence="2">The sequence shown here is derived from an EMBL/GenBank/DDBJ whole genome shotgun (WGS) entry which is preliminary data.</text>
</comment>
<sequence>MAASGTAEVSTAAELVSAIIEASYGTVKLTSDITIYTTLVVNRTVTLDLNGYVLKYGSSSAGHVITVSSGILTIENSDYTKSHNFQKKYNLYVNDFLNFAPFKIILILAFNFFHSKNRPISFYKLPLIIKSCRHIILLQTRKTNEKEIRK</sequence>
<protein>
    <submittedName>
        <fullName evidence="2">Uncharacterized protein</fullName>
    </submittedName>
</protein>